<proteinExistence type="predicted"/>
<comment type="caution">
    <text evidence="2">The sequence shown here is derived from an EMBL/GenBank/DDBJ whole genome shotgun (WGS) entry which is preliminary data.</text>
</comment>
<feature type="region of interest" description="Disordered" evidence="1">
    <location>
        <begin position="215"/>
        <end position="239"/>
    </location>
</feature>
<evidence type="ECO:0000313" key="2">
    <source>
        <dbReference type="EMBL" id="KAG7620332.1"/>
    </source>
</evidence>
<organism evidence="2 3">
    <name type="scientific">Arabidopsis suecica</name>
    <name type="common">Swedish thale-cress</name>
    <name type="synonym">Cardaminopsis suecica</name>
    <dbReference type="NCBI Taxonomy" id="45249"/>
    <lineage>
        <taxon>Eukaryota</taxon>
        <taxon>Viridiplantae</taxon>
        <taxon>Streptophyta</taxon>
        <taxon>Embryophyta</taxon>
        <taxon>Tracheophyta</taxon>
        <taxon>Spermatophyta</taxon>
        <taxon>Magnoliopsida</taxon>
        <taxon>eudicotyledons</taxon>
        <taxon>Gunneridae</taxon>
        <taxon>Pentapetalae</taxon>
        <taxon>rosids</taxon>
        <taxon>malvids</taxon>
        <taxon>Brassicales</taxon>
        <taxon>Brassicaceae</taxon>
        <taxon>Camelineae</taxon>
        <taxon>Arabidopsis</taxon>
    </lineage>
</organism>
<dbReference type="EMBL" id="JAEFBJ010000004">
    <property type="protein sequence ID" value="KAG7620332.1"/>
    <property type="molecule type" value="Genomic_DNA"/>
</dbReference>
<dbReference type="InterPro" id="IPR004252">
    <property type="entry name" value="Probable_transposase_24"/>
</dbReference>
<feature type="compositionally biased region" description="Polar residues" evidence="1">
    <location>
        <begin position="23"/>
        <end position="34"/>
    </location>
</feature>
<dbReference type="AlphaFoldDB" id="A0A8T2EBJ2"/>
<dbReference type="Pfam" id="PF03004">
    <property type="entry name" value="Transposase_24"/>
    <property type="match status" value="1"/>
</dbReference>
<feature type="compositionally biased region" description="Polar residues" evidence="1">
    <location>
        <begin position="1"/>
        <end position="16"/>
    </location>
</feature>
<feature type="region of interest" description="Disordered" evidence="1">
    <location>
        <begin position="1"/>
        <end position="56"/>
    </location>
</feature>
<dbReference type="OrthoDB" id="10665638at2759"/>
<evidence type="ECO:0000256" key="1">
    <source>
        <dbReference type="SAM" id="MobiDB-lite"/>
    </source>
</evidence>
<reference evidence="2 3" key="1">
    <citation type="submission" date="2020-12" db="EMBL/GenBank/DDBJ databases">
        <title>Concerted genomic and epigenomic changes stabilize Arabidopsis allopolyploids.</title>
        <authorList>
            <person name="Chen Z."/>
        </authorList>
    </citation>
    <scope>NUCLEOTIDE SEQUENCE [LARGE SCALE GENOMIC DNA]</scope>
    <source>
        <strain evidence="2">As9502</strain>
        <tissue evidence="2">Leaf</tissue>
    </source>
</reference>
<sequence>MSSSENTYARYRSQQGDLLHVNSPVSAGNISGVQGSRHPPSPPTPTTQPSVNDSDSQAECLNNLTLEELLDSPGRAGLTRLDPKRPPGTLWFDDDPAVAATVRSIFERDFKEPHANWSQTSKATIDRWSCTVLARSKVRKKSNNSRNARYHDPDGKGIYKHRSGQTSYKARARKRCEKTGEKTPDFLELLDETHRKADGSFIDGKSEEIYKQVTSRIEEEESHMGSGDNPESTGSGGLSVHAKNKIFTEVAPRKKGRIYGVGSLQFEASSAHSGPTLPSDDPVILSAKLAAAEACIQNQAEKINNFDILFDYLAEKDPALAAILRRGSSTQTRPVSANKPPVATAPEQQANEETAAAAALANLAIGSSPSSENPKARWWNEDLILLAHVREEGIQFRLAESRVLFETNPLKPLGDLLELEGLLTPRSKKQNPKARMVEMKISFYEKKESNSDRNKQTKSKRILQWIKMSIWLAKLKLTRKSRLDICLNETDKHMSLICCMGLEYNVRLSRVKSIGVRKKA</sequence>
<keyword evidence="3" id="KW-1185">Reference proteome</keyword>
<accession>A0A8T2EBJ2</accession>
<evidence type="ECO:0000313" key="3">
    <source>
        <dbReference type="Proteomes" id="UP000694251"/>
    </source>
</evidence>
<feature type="region of interest" description="Disordered" evidence="1">
    <location>
        <begin position="139"/>
        <end position="177"/>
    </location>
</feature>
<protein>
    <submittedName>
        <fullName evidence="2">Putative transposase Ptta/En/Spm plant</fullName>
    </submittedName>
</protein>
<gene>
    <name evidence="2" type="ORF">ISN44_As04g013380</name>
</gene>
<name>A0A8T2EBJ2_ARASU</name>
<dbReference type="Proteomes" id="UP000694251">
    <property type="component" value="Chromosome 4"/>
</dbReference>